<accession>A0A336LSI9</accession>
<dbReference type="Pfam" id="PF13855">
    <property type="entry name" value="LRR_8"/>
    <property type="match status" value="2"/>
</dbReference>
<dbReference type="Gene3D" id="3.80.10.10">
    <property type="entry name" value="Ribonuclease Inhibitor"/>
    <property type="match status" value="3"/>
</dbReference>
<dbReference type="InterPro" id="IPR001611">
    <property type="entry name" value="Leu-rich_rpt"/>
</dbReference>
<dbReference type="AlphaFoldDB" id="A0A336LSI9"/>
<dbReference type="SUPFAM" id="SSF52058">
    <property type="entry name" value="L domain-like"/>
    <property type="match status" value="1"/>
</dbReference>
<gene>
    <name evidence="5" type="primary">CSON002515</name>
</gene>
<dbReference type="GO" id="GO:0031012">
    <property type="term" value="C:extracellular matrix"/>
    <property type="evidence" value="ECO:0007669"/>
    <property type="project" value="TreeGrafter"/>
</dbReference>
<protein>
    <submittedName>
        <fullName evidence="5">CSON002515 protein</fullName>
    </submittedName>
</protein>
<evidence type="ECO:0000256" key="1">
    <source>
        <dbReference type="ARBA" id="ARBA00022614"/>
    </source>
</evidence>
<reference evidence="4" key="1">
    <citation type="submission" date="2018-04" db="EMBL/GenBank/DDBJ databases">
        <authorList>
            <person name="Go L.Y."/>
            <person name="Mitchell J.A."/>
        </authorList>
    </citation>
    <scope>NUCLEOTIDE SEQUENCE</scope>
    <source>
        <tissue evidence="4">Whole organism</tissue>
    </source>
</reference>
<keyword evidence="1" id="KW-0433">Leucine-rich repeat</keyword>
<dbReference type="EMBL" id="UFQT01000141">
    <property type="protein sequence ID" value="SSX20795.1"/>
    <property type="molecule type" value="Genomic_DNA"/>
</dbReference>
<evidence type="ECO:0000313" key="4">
    <source>
        <dbReference type="EMBL" id="SSX00415.1"/>
    </source>
</evidence>
<dbReference type="InterPro" id="IPR003591">
    <property type="entry name" value="Leu-rich_rpt_typical-subtyp"/>
</dbReference>
<keyword evidence="2" id="KW-0732">Signal</keyword>
<dbReference type="SMART" id="SM00369">
    <property type="entry name" value="LRR_TYP"/>
    <property type="match status" value="5"/>
</dbReference>
<reference evidence="5" key="2">
    <citation type="submission" date="2018-07" db="EMBL/GenBank/DDBJ databases">
        <authorList>
            <person name="Quirk P.G."/>
            <person name="Krulwich T.A."/>
        </authorList>
    </citation>
    <scope>NUCLEOTIDE SEQUENCE</scope>
</reference>
<dbReference type="VEuPathDB" id="VectorBase:CSON002515"/>
<evidence type="ECO:0000256" key="2">
    <source>
        <dbReference type="ARBA" id="ARBA00022729"/>
    </source>
</evidence>
<evidence type="ECO:0000313" key="5">
    <source>
        <dbReference type="EMBL" id="SSX20795.1"/>
    </source>
</evidence>
<dbReference type="OMA" id="CELGWIE"/>
<dbReference type="PROSITE" id="PS51450">
    <property type="entry name" value="LRR"/>
    <property type="match status" value="3"/>
</dbReference>
<proteinExistence type="predicted"/>
<sequence length="453" mass="51046">MLGMCVLQSLVWLDLSHNQLIRLDDAAFATLPRLNYLDLSHNKELEITGKAFYGLENTLLELKLQNISLDVVPDLSLNRLSSLNLAFNELPTISQQLAENLTSLRKLDLSYNDLTMIPEMIKFLPDLRSLSLSGNPITTLTNGTFVGVSEDIEELCLANLDLNEFEFGTFNHLYLLRSLELSAYPGIPQFNVPRIVEHSLNLRTLRMHGPQKREETSYAMFSDGLSALVSPKFSNLPASDFARELSGQLPSKVRTIIFEGHMLNRIAEDVLKGVTSPVLHVAFKNTSITSLPDRIFNNLEHVRNITLDFDHTNSQLRKISNPNTAHYPNIAEKTYLTDIDIDGMSLGCDCELGWIEFWQRKTRQYVCTSQTWAERSFNQPIKALNQRESAVDQLCNEHHDELRSATCSNKNNAILIEVLKTDLECGWGSGAMSLTTRISILVIFGITFTGLLI</sequence>
<organism evidence="5">
    <name type="scientific">Culicoides sonorensis</name>
    <name type="common">Biting midge</name>
    <dbReference type="NCBI Taxonomy" id="179676"/>
    <lineage>
        <taxon>Eukaryota</taxon>
        <taxon>Metazoa</taxon>
        <taxon>Ecdysozoa</taxon>
        <taxon>Arthropoda</taxon>
        <taxon>Hexapoda</taxon>
        <taxon>Insecta</taxon>
        <taxon>Pterygota</taxon>
        <taxon>Neoptera</taxon>
        <taxon>Endopterygota</taxon>
        <taxon>Diptera</taxon>
        <taxon>Nematocera</taxon>
        <taxon>Chironomoidea</taxon>
        <taxon>Ceratopogonidae</taxon>
        <taxon>Ceratopogoninae</taxon>
        <taxon>Culicoides</taxon>
        <taxon>Monoculicoides</taxon>
    </lineage>
</organism>
<dbReference type="PANTHER" id="PTHR24373">
    <property type="entry name" value="SLIT RELATED LEUCINE-RICH REPEAT NEURONAL PROTEIN"/>
    <property type="match status" value="1"/>
</dbReference>
<name>A0A336LSI9_CULSO</name>
<evidence type="ECO:0000256" key="3">
    <source>
        <dbReference type="ARBA" id="ARBA00022737"/>
    </source>
</evidence>
<dbReference type="EMBL" id="UFQS01000141">
    <property type="protein sequence ID" value="SSX00415.1"/>
    <property type="molecule type" value="Genomic_DNA"/>
</dbReference>
<dbReference type="PANTHER" id="PTHR24373:SF370">
    <property type="entry name" value="FISH-LIPS, ISOFORM E"/>
    <property type="match status" value="1"/>
</dbReference>
<dbReference type="PRINTS" id="PR00019">
    <property type="entry name" value="LEURICHRPT"/>
</dbReference>
<dbReference type="InterPro" id="IPR050328">
    <property type="entry name" value="Dev_Immune_Receptor"/>
</dbReference>
<keyword evidence="3" id="KW-0677">Repeat</keyword>
<dbReference type="InterPro" id="IPR032675">
    <property type="entry name" value="LRR_dom_sf"/>
</dbReference>
<dbReference type="GO" id="GO:0005615">
    <property type="term" value="C:extracellular space"/>
    <property type="evidence" value="ECO:0007669"/>
    <property type="project" value="TreeGrafter"/>
</dbReference>